<dbReference type="PRINTS" id="PR00778">
    <property type="entry name" value="HTHARSR"/>
</dbReference>
<dbReference type="AlphaFoldDB" id="A0A3B0S636"/>
<dbReference type="CDD" id="cd00090">
    <property type="entry name" value="HTH_ARSR"/>
    <property type="match status" value="1"/>
</dbReference>
<proteinExistence type="predicted"/>
<dbReference type="Pfam" id="PF01022">
    <property type="entry name" value="HTH_5"/>
    <property type="match status" value="1"/>
</dbReference>
<dbReference type="InterPro" id="IPR036388">
    <property type="entry name" value="WH-like_DNA-bd_sf"/>
</dbReference>
<evidence type="ECO:0000256" key="1">
    <source>
        <dbReference type="ARBA" id="ARBA00023015"/>
    </source>
</evidence>
<dbReference type="InterPro" id="IPR051081">
    <property type="entry name" value="HTH_MetalResp_TranReg"/>
</dbReference>
<dbReference type="SUPFAM" id="SSF46785">
    <property type="entry name" value="Winged helix' DNA-binding domain"/>
    <property type="match status" value="1"/>
</dbReference>
<keyword evidence="2" id="KW-0238">DNA-binding</keyword>
<feature type="domain" description="HTH arsR-type" evidence="4">
    <location>
        <begin position="92"/>
        <end position="186"/>
    </location>
</feature>
<dbReference type="GO" id="GO:0003677">
    <property type="term" value="F:DNA binding"/>
    <property type="evidence" value="ECO:0007669"/>
    <property type="project" value="UniProtKB-KW"/>
</dbReference>
<evidence type="ECO:0000256" key="2">
    <source>
        <dbReference type="ARBA" id="ARBA00023125"/>
    </source>
</evidence>
<reference evidence="5" key="1">
    <citation type="submission" date="2018-06" db="EMBL/GenBank/DDBJ databases">
        <authorList>
            <person name="Zhirakovskaya E."/>
        </authorList>
    </citation>
    <scope>NUCLEOTIDE SEQUENCE</scope>
</reference>
<dbReference type="PANTHER" id="PTHR33154">
    <property type="entry name" value="TRANSCRIPTIONAL REGULATOR, ARSR FAMILY"/>
    <property type="match status" value="1"/>
</dbReference>
<sequence>MTAKHKPLKSLSSLSAKQCEKMVSKGVRRLPAKNFHNGGLNFEAALLDVRNLNIYMYLHILRFYDSSSPRVFAAKCTFWNTKKKTGLPLMPSRQVIAKELAEIFKVIAHPDRIRIIEELRLNEKDVNSLAQTLDLPGVRVSQHLALMRAHRIVEERRDGRHHYYHLIQPEIASWIVEGVDFVEGRISGVSKTAIKSVRRLWSVPTA</sequence>
<dbReference type="Gene3D" id="1.10.10.10">
    <property type="entry name" value="Winged helix-like DNA-binding domain superfamily/Winged helix DNA-binding domain"/>
    <property type="match status" value="1"/>
</dbReference>
<dbReference type="InterPro" id="IPR036390">
    <property type="entry name" value="WH_DNA-bd_sf"/>
</dbReference>
<protein>
    <recommendedName>
        <fullName evidence="4">HTH arsR-type domain-containing protein</fullName>
    </recommendedName>
</protein>
<organism evidence="5">
    <name type="scientific">hydrothermal vent metagenome</name>
    <dbReference type="NCBI Taxonomy" id="652676"/>
    <lineage>
        <taxon>unclassified sequences</taxon>
        <taxon>metagenomes</taxon>
        <taxon>ecological metagenomes</taxon>
    </lineage>
</organism>
<dbReference type="InterPro" id="IPR001845">
    <property type="entry name" value="HTH_ArsR_DNA-bd_dom"/>
</dbReference>
<dbReference type="GO" id="GO:0003700">
    <property type="term" value="F:DNA-binding transcription factor activity"/>
    <property type="evidence" value="ECO:0007669"/>
    <property type="project" value="InterPro"/>
</dbReference>
<keyword evidence="1" id="KW-0805">Transcription regulation</keyword>
<evidence type="ECO:0000313" key="5">
    <source>
        <dbReference type="EMBL" id="VAW00378.1"/>
    </source>
</evidence>
<dbReference type="EMBL" id="UOEH01000305">
    <property type="protein sequence ID" value="VAW00378.1"/>
    <property type="molecule type" value="Genomic_DNA"/>
</dbReference>
<accession>A0A3B0S636</accession>
<name>A0A3B0S636_9ZZZZ</name>
<dbReference type="PROSITE" id="PS50987">
    <property type="entry name" value="HTH_ARSR_2"/>
    <property type="match status" value="1"/>
</dbReference>
<gene>
    <name evidence="5" type="ORF">MNBD_ALPHA05-1196</name>
</gene>
<dbReference type="NCBIfam" id="NF033788">
    <property type="entry name" value="HTH_metalloreg"/>
    <property type="match status" value="1"/>
</dbReference>
<dbReference type="PANTHER" id="PTHR33154:SF18">
    <property type="entry name" value="ARSENICAL RESISTANCE OPERON REPRESSOR"/>
    <property type="match status" value="1"/>
</dbReference>
<evidence type="ECO:0000256" key="3">
    <source>
        <dbReference type="ARBA" id="ARBA00023163"/>
    </source>
</evidence>
<dbReference type="SMART" id="SM00418">
    <property type="entry name" value="HTH_ARSR"/>
    <property type="match status" value="1"/>
</dbReference>
<keyword evidence="3" id="KW-0804">Transcription</keyword>
<evidence type="ECO:0000259" key="4">
    <source>
        <dbReference type="PROSITE" id="PS50987"/>
    </source>
</evidence>
<dbReference type="InterPro" id="IPR011991">
    <property type="entry name" value="ArsR-like_HTH"/>
</dbReference>